<protein>
    <recommendedName>
        <fullName evidence="3">DUF4157 domain-containing protein</fullName>
    </recommendedName>
</protein>
<organism evidence="1 2">
    <name type="scientific">Cyanobium gracile UHCC 0281</name>
    <dbReference type="NCBI Taxonomy" id="3110309"/>
    <lineage>
        <taxon>Bacteria</taxon>
        <taxon>Bacillati</taxon>
        <taxon>Cyanobacteriota</taxon>
        <taxon>Cyanophyceae</taxon>
        <taxon>Synechococcales</taxon>
        <taxon>Prochlorococcaceae</taxon>
        <taxon>Cyanobium</taxon>
    </lineage>
</organism>
<comment type="caution">
    <text evidence="1">The sequence shown here is derived from an EMBL/GenBank/DDBJ whole genome shotgun (WGS) entry which is preliminary data.</text>
</comment>
<dbReference type="Proteomes" id="UP001302329">
    <property type="component" value="Unassembled WGS sequence"/>
</dbReference>
<sequence length="293" mass="31968">MARFRCPTCRQRPLRLEQPFSGVPRCGRCGDLLEPKPRHGRAWSLALGVAALVLGGAAFPGLLEQVGSLPEQAPDVTTRLLERFEPAPDPRLRPMALLEGGLLANLQEADRQWIPTAEPLAGGGIRFLYRRRAGEPELSVPELQALINSPPDHGEKHRAIAELLSVLDQVGVQVELVEPRKTGAAGEWDHAARTLRIKPAVVEKGTVDFAQVLNHEAIHVAQSCAAGGLRAVPRTLGLGQEVPPELRLHLDDPLYAGASDWEKALEREAYANQRQLEIGTTLIRSHCRTRSAG</sequence>
<accession>A0ABU5SZ09</accession>
<evidence type="ECO:0000313" key="2">
    <source>
        <dbReference type="Proteomes" id="UP001302329"/>
    </source>
</evidence>
<dbReference type="EMBL" id="JAYGHY010000065">
    <property type="protein sequence ID" value="MEA5443754.1"/>
    <property type="molecule type" value="Genomic_DNA"/>
</dbReference>
<evidence type="ECO:0008006" key="3">
    <source>
        <dbReference type="Google" id="ProtNLM"/>
    </source>
</evidence>
<name>A0ABU5SZ09_9CYAN</name>
<keyword evidence="2" id="KW-1185">Reference proteome</keyword>
<dbReference type="RefSeq" id="WP_323357721.1">
    <property type="nucleotide sequence ID" value="NZ_JAYGHY010000065.1"/>
</dbReference>
<reference evidence="1 2" key="1">
    <citation type="submission" date="2023-12" db="EMBL/GenBank/DDBJ databases">
        <title>Baltic Sea Cyanobacteria.</title>
        <authorList>
            <person name="Delbaje E."/>
            <person name="Fewer D.P."/>
            <person name="Shishido T.K."/>
        </authorList>
    </citation>
    <scope>NUCLEOTIDE SEQUENCE [LARGE SCALE GENOMIC DNA]</scope>
    <source>
        <strain evidence="1 2">UHCC 0281</strain>
    </source>
</reference>
<proteinExistence type="predicted"/>
<gene>
    <name evidence="1" type="ORF">VB739_14435</name>
</gene>
<evidence type="ECO:0000313" key="1">
    <source>
        <dbReference type="EMBL" id="MEA5443754.1"/>
    </source>
</evidence>